<dbReference type="Proteomes" id="UP000553632">
    <property type="component" value="Unassembled WGS sequence"/>
</dbReference>
<dbReference type="EMBL" id="JABANO010029156">
    <property type="protein sequence ID" value="KAF4714008.1"/>
    <property type="molecule type" value="Genomic_DNA"/>
</dbReference>
<keyword evidence="4" id="KW-1185">Reference proteome</keyword>
<evidence type="ECO:0000313" key="5">
    <source>
        <dbReference type="Proteomes" id="UP000574390"/>
    </source>
</evidence>
<comment type="caution">
    <text evidence="2">The sequence shown here is derived from an EMBL/GenBank/DDBJ whole genome shotgun (WGS) entry which is preliminary data.</text>
</comment>
<organism evidence="2 4">
    <name type="scientific">Perkinsus olseni</name>
    <name type="common">Perkinsus atlanticus</name>
    <dbReference type="NCBI Taxonomy" id="32597"/>
    <lineage>
        <taxon>Eukaryota</taxon>
        <taxon>Sar</taxon>
        <taxon>Alveolata</taxon>
        <taxon>Perkinsozoa</taxon>
        <taxon>Perkinsea</taxon>
        <taxon>Perkinsida</taxon>
        <taxon>Perkinsidae</taxon>
        <taxon>Perkinsus</taxon>
    </lineage>
</organism>
<reference evidence="4 5" key="1">
    <citation type="submission" date="2020-04" db="EMBL/GenBank/DDBJ databases">
        <title>Perkinsus olseni comparative genomics.</title>
        <authorList>
            <person name="Bogema D.R."/>
        </authorList>
    </citation>
    <scope>NUCLEOTIDE SEQUENCE [LARGE SCALE GENOMIC DNA]</scope>
    <source>
        <strain evidence="3">ATCC PRA-205</strain>
        <strain evidence="2 4">ATCC PRA-207</strain>
    </source>
</reference>
<proteinExistence type="predicted"/>
<name>A0A7J6R019_PEROL</name>
<evidence type="ECO:0000256" key="1">
    <source>
        <dbReference type="SAM" id="SignalP"/>
    </source>
</evidence>
<sequence length="257" mass="28342">MRSRTFISALAVAVTELVTSSVVWAAQPQRGGQVCSFTTQDGTFKFTIHDHFVGRISLLYIECNGEVLTGDGSGLLSNGKEDKLTRGYIGPVENCADAITRVVKTYVPRDWIHHNGRPLTHAYLCWWLTRADSSDRTMLVKPAPKEETCTIRTHNGDIKFTIQNHALGKVSLLFIQCDGEVLTGDGSGVLSNGRKDPLAECELGAVTGCAEAIPQLVETLVPESWRSHDGRDLTHPYLCWLLIQDPPTQDTGFQYPK</sequence>
<feature type="signal peptide" evidence="1">
    <location>
        <begin position="1"/>
        <end position="25"/>
    </location>
</feature>
<dbReference type="AlphaFoldDB" id="A0A7J6R019"/>
<dbReference type="Proteomes" id="UP000574390">
    <property type="component" value="Unassembled WGS sequence"/>
</dbReference>
<accession>A0A7J6R019</accession>
<keyword evidence="1" id="KW-0732">Signal</keyword>
<evidence type="ECO:0000313" key="2">
    <source>
        <dbReference type="EMBL" id="KAF4714008.1"/>
    </source>
</evidence>
<evidence type="ECO:0000313" key="3">
    <source>
        <dbReference type="EMBL" id="KAF4732977.1"/>
    </source>
</evidence>
<protein>
    <submittedName>
        <fullName evidence="2">Uncharacterized protein</fullName>
    </submittedName>
</protein>
<evidence type="ECO:0000313" key="4">
    <source>
        <dbReference type="Proteomes" id="UP000553632"/>
    </source>
</evidence>
<feature type="chain" id="PRO_5036400698" evidence="1">
    <location>
        <begin position="26"/>
        <end position="257"/>
    </location>
</feature>
<dbReference type="EMBL" id="JABANM010014233">
    <property type="protein sequence ID" value="KAF4732977.1"/>
    <property type="molecule type" value="Genomic_DNA"/>
</dbReference>
<gene>
    <name evidence="3" type="ORF">FOZ62_015381</name>
    <name evidence="2" type="ORF">FOZ63_011035</name>
</gene>